<accession>A0A5C1AD36</accession>
<keyword evidence="2" id="KW-1185">Reference proteome</keyword>
<gene>
    <name evidence="1" type="ORF">PX52LOC_03515</name>
</gene>
<dbReference type="EMBL" id="CP042425">
    <property type="protein sequence ID" value="QEL16555.1"/>
    <property type="molecule type" value="Genomic_DNA"/>
</dbReference>
<reference evidence="2" key="1">
    <citation type="submission" date="2019-08" db="EMBL/GenBank/DDBJ databases">
        <title>Limnoglobus roseus gen. nov., sp. nov., a novel freshwater planctomycete with a giant genome from the family Gemmataceae.</title>
        <authorList>
            <person name="Kulichevskaya I.S."/>
            <person name="Naumoff D.G."/>
            <person name="Miroshnikov K."/>
            <person name="Ivanova A."/>
            <person name="Philippov D.A."/>
            <person name="Hakobyan A."/>
            <person name="Rijpstra I.C."/>
            <person name="Sinninghe Damste J.S."/>
            <person name="Liesack W."/>
            <person name="Dedysh S.N."/>
        </authorList>
    </citation>
    <scope>NUCLEOTIDE SEQUENCE [LARGE SCALE GENOMIC DNA]</scope>
    <source>
        <strain evidence="2">PX52</strain>
    </source>
</reference>
<dbReference type="KEGG" id="lrs:PX52LOC_03515"/>
<protein>
    <submittedName>
        <fullName evidence="1">Uncharacterized protein</fullName>
    </submittedName>
</protein>
<proteinExistence type="predicted"/>
<name>A0A5C1AD36_9BACT</name>
<organism evidence="1 2">
    <name type="scientific">Limnoglobus roseus</name>
    <dbReference type="NCBI Taxonomy" id="2598579"/>
    <lineage>
        <taxon>Bacteria</taxon>
        <taxon>Pseudomonadati</taxon>
        <taxon>Planctomycetota</taxon>
        <taxon>Planctomycetia</taxon>
        <taxon>Gemmatales</taxon>
        <taxon>Gemmataceae</taxon>
        <taxon>Limnoglobus</taxon>
    </lineage>
</organism>
<dbReference type="AlphaFoldDB" id="A0A5C1AD36"/>
<sequence length="100" mass="11728">MDLALELELTLGQILEMPGWEFDLWKAKSILYGLPSQRIETILAKIGYYVGAVQGGKWKFEDLFPNSPEREKREEWEVTREKLKAYRAGLRAQELARERK</sequence>
<evidence type="ECO:0000313" key="1">
    <source>
        <dbReference type="EMBL" id="QEL16555.1"/>
    </source>
</evidence>
<evidence type="ECO:0000313" key="2">
    <source>
        <dbReference type="Proteomes" id="UP000324974"/>
    </source>
</evidence>
<dbReference type="Proteomes" id="UP000324974">
    <property type="component" value="Chromosome"/>
</dbReference>